<dbReference type="InterPro" id="IPR038765">
    <property type="entry name" value="Papain-like_cys_pep_sf"/>
</dbReference>
<dbReference type="GO" id="GO:0005829">
    <property type="term" value="C:cytosol"/>
    <property type="evidence" value="ECO:0007669"/>
    <property type="project" value="TreeGrafter"/>
</dbReference>
<dbReference type="Pfam" id="PF12436">
    <property type="entry name" value="USP7_ICP0_bdg"/>
    <property type="match status" value="1"/>
</dbReference>
<dbReference type="InterPro" id="IPR002083">
    <property type="entry name" value="MATH/TRAF_dom"/>
</dbReference>
<evidence type="ECO:0000313" key="5">
    <source>
        <dbReference type="Proteomes" id="UP000439903"/>
    </source>
</evidence>
<dbReference type="GO" id="GO:0005634">
    <property type="term" value="C:nucleus"/>
    <property type="evidence" value="ECO:0007669"/>
    <property type="project" value="TreeGrafter"/>
</dbReference>
<feature type="domain" description="MATH" evidence="2">
    <location>
        <begin position="24"/>
        <end position="153"/>
    </location>
</feature>
<accession>A0A8H4ERR5</accession>
<dbReference type="SUPFAM" id="SSF54001">
    <property type="entry name" value="Cysteine proteinases"/>
    <property type="match status" value="1"/>
</dbReference>
<dbReference type="EMBL" id="WTPW01000152">
    <property type="protein sequence ID" value="KAF0541498.1"/>
    <property type="molecule type" value="Genomic_DNA"/>
</dbReference>
<keyword evidence="5" id="KW-1185">Reference proteome</keyword>
<dbReference type="Pfam" id="PF00443">
    <property type="entry name" value="UCH"/>
    <property type="match status" value="1"/>
</dbReference>
<dbReference type="PROSITE" id="PS50235">
    <property type="entry name" value="USP_3"/>
    <property type="match status" value="1"/>
</dbReference>
<dbReference type="PROSITE" id="PS50144">
    <property type="entry name" value="MATH"/>
    <property type="match status" value="1"/>
</dbReference>
<name>A0A8H4ERR5_GIGMA</name>
<comment type="caution">
    <text evidence="4">The sequence shown here is derived from an EMBL/GenBank/DDBJ whole genome shotgun (WGS) entry which is preliminary data.</text>
</comment>
<dbReference type="GO" id="GO:0004843">
    <property type="term" value="F:cysteine-type deubiquitinase activity"/>
    <property type="evidence" value="ECO:0007669"/>
    <property type="project" value="InterPro"/>
</dbReference>
<dbReference type="PANTHER" id="PTHR24006">
    <property type="entry name" value="UBIQUITIN CARBOXYL-TERMINAL HYDROLASE"/>
    <property type="match status" value="1"/>
</dbReference>
<evidence type="ECO:0000313" key="4">
    <source>
        <dbReference type="EMBL" id="KAF0541498.1"/>
    </source>
</evidence>
<feature type="domain" description="USP" evidence="3">
    <location>
        <begin position="168"/>
        <end position="470"/>
    </location>
</feature>
<sequence length="838" mass="99636">MDYEAISNLANKIMPDHGDEIEDFQYHTWNVINWRNLEKKITGPEFEAGGWKWRILLFPFGNNKSNEVSIYLDFVDPEMAPIGWHCCVQFSLILWNPEEPEHYVSYYTRHRFTAEESDWGFEEFYEQDKLFIPSDGRTRPLIENNSCNITALVRIIKDPNGDLWRGYMGLRRPKLHTFLNSYIQSLYCISYFREAVYNIPTENDDKSISSTLQEIFYELQTSNIPVDTIEYTKFFGWDSFDYFGKMEIREFSSILRENLENKMKNTKVDGTISKLFTGTMKSYIKCVDVDYESIRIEDYYDIQLSVKGCKNLDDSFLDYIQEKTLDGDNKYKAEDYGLQVAKKGIMFESFPPILYLHLDRFEYDNQNNRMIKINDRYEFPLEIDLQKYLSPDADRSKSYKYSLHGVFIHDDCDCYKDPNRYFVFLRPEKNRRWIRFIDERVTLVTEKKVLDDYYDGGNAANAYMLLYIRDHDIDELLFNILPKDIPVHLQRRSEEEKVIYNRKKEDSNLYLQTWVVTEENFKNHKGFDLVNFDNPQYSFMEISQFKILKEDTYGTFKKMVAEKFKFPADQLRFWVLVSRLNKTIRLDLPIPDSFVDKSMDAIKMELSLRCDEMKLYVEVFEKPLNNKKWFQPTKEISRFLIFIKYFDPYTQTMKNIGHLYVHEFGRVSDIFPILCKKMNFPPNTPLILFEEIKPSMIEKMIPKFTFKKSEIQNGDIICFQKALTLKEIQEHLSAGRIHTIPEFYESLSTSIIVHFKSKFGYRDPKPEFNLVLNKKMGYNAFAKQVAVHLNIDPLNLRFTTVQLSQLSGELKEIDRNTNQTLLEILQFSTCLFYEILDL</sequence>
<dbReference type="InterPro" id="IPR008974">
    <property type="entry name" value="TRAF-like"/>
</dbReference>
<evidence type="ECO:0000259" key="2">
    <source>
        <dbReference type="PROSITE" id="PS50144"/>
    </source>
</evidence>
<reference evidence="4 5" key="1">
    <citation type="journal article" date="2019" name="Environ. Microbiol.">
        <title>At the nexus of three kingdoms: the genome of the mycorrhizal fungus Gigaspora margarita provides insights into plant, endobacterial and fungal interactions.</title>
        <authorList>
            <person name="Venice F."/>
            <person name="Ghignone S."/>
            <person name="Salvioli di Fossalunga A."/>
            <person name="Amselem J."/>
            <person name="Novero M."/>
            <person name="Xianan X."/>
            <person name="Sedzielewska Toro K."/>
            <person name="Morin E."/>
            <person name="Lipzen A."/>
            <person name="Grigoriev I.V."/>
            <person name="Henrissat B."/>
            <person name="Martin F.M."/>
            <person name="Bonfante P."/>
        </authorList>
    </citation>
    <scope>NUCLEOTIDE SEQUENCE [LARGE SCALE GENOMIC DNA]</scope>
    <source>
        <strain evidence="4 5">BEG34</strain>
    </source>
</reference>
<dbReference type="Proteomes" id="UP000439903">
    <property type="component" value="Unassembled WGS sequence"/>
</dbReference>
<organism evidence="4 5">
    <name type="scientific">Gigaspora margarita</name>
    <dbReference type="NCBI Taxonomy" id="4874"/>
    <lineage>
        <taxon>Eukaryota</taxon>
        <taxon>Fungi</taxon>
        <taxon>Fungi incertae sedis</taxon>
        <taxon>Mucoromycota</taxon>
        <taxon>Glomeromycotina</taxon>
        <taxon>Glomeromycetes</taxon>
        <taxon>Diversisporales</taxon>
        <taxon>Gigasporaceae</taxon>
        <taxon>Gigaspora</taxon>
    </lineage>
</organism>
<dbReference type="Gene3D" id="3.90.70.10">
    <property type="entry name" value="Cysteine proteinases"/>
    <property type="match status" value="1"/>
</dbReference>
<dbReference type="GO" id="GO:0016579">
    <property type="term" value="P:protein deubiquitination"/>
    <property type="evidence" value="ECO:0007669"/>
    <property type="project" value="InterPro"/>
</dbReference>
<dbReference type="Pfam" id="PF22486">
    <property type="entry name" value="MATH_2"/>
    <property type="match status" value="1"/>
</dbReference>
<dbReference type="PANTHER" id="PTHR24006:SF644">
    <property type="entry name" value="UBIQUITIN CARBOXYL-TERMINAL HYDROLASE 7"/>
    <property type="match status" value="1"/>
</dbReference>
<dbReference type="OrthoDB" id="429671at2759"/>
<protein>
    <submittedName>
        <fullName evidence="4">Cysteine proteinase</fullName>
    </submittedName>
</protein>
<dbReference type="GO" id="GO:0031647">
    <property type="term" value="P:regulation of protein stability"/>
    <property type="evidence" value="ECO:0007669"/>
    <property type="project" value="TreeGrafter"/>
</dbReference>
<dbReference type="InterPro" id="IPR050164">
    <property type="entry name" value="Peptidase_C19"/>
</dbReference>
<gene>
    <name evidence="4" type="ORF">F8M41_005423</name>
</gene>
<dbReference type="InterPro" id="IPR001394">
    <property type="entry name" value="Peptidase_C19_UCH"/>
</dbReference>
<evidence type="ECO:0000259" key="3">
    <source>
        <dbReference type="PROSITE" id="PS50235"/>
    </source>
</evidence>
<dbReference type="InterPro" id="IPR024729">
    <property type="entry name" value="USP7_ICP0-binding_dom"/>
</dbReference>
<evidence type="ECO:0000256" key="1">
    <source>
        <dbReference type="ARBA" id="ARBA00022786"/>
    </source>
</evidence>
<keyword evidence="1" id="KW-0833">Ubl conjugation pathway</keyword>
<dbReference type="Gene3D" id="2.60.210.10">
    <property type="entry name" value="Apoptosis, Tumor Necrosis Factor Receptor Associated Protein 2, Chain A"/>
    <property type="match status" value="1"/>
</dbReference>
<proteinExistence type="predicted"/>
<dbReference type="SMART" id="SM00061">
    <property type="entry name" value="MATH"/>
    <property type="match status" value="1"/>
</dbReference>
<dbReference type="Gene3D" id="3.10.20.90">
    <property type="entry name" value="Phosphatidylinositol 3-kinase Catalytic Subunit, Chain A, domain 1"/>
    <property type="match status" value="2"/>
</dbReference>
<dbReference type="InterPro" id="IPR028889">
    <property type="entry name" value="USP"/>
</dbReference>
<dbReference type="AlphaFoldDB" id="A0A8H4ERR5"/>
<dbReference type="SUPFAM" id="SSF49599">
    <property type="entry name" value="TRAF domain-like"/>
    <property type="match status" value="1"/>
</dbReference>